<dbReference type="EMBL" id="CAKKTJ010000176">
    <property type="protein sequence ID" value="CAH0477541.1"/>
    <property type="molecule type" value="Genomic_DNA"/>
</dbReference>
<name>A0AAU9L126_9STRA</name>
<dbReference type="Proteomes" id="UP001158986">
    <property type="component" value="Unassembled WGS sequence"/>
</dbReference>
<reference evidence="1 3" key="1">
    <citation type="submission" date="2021-11" db="EMBL/GenBank/DDBJ databases">
        <authorList>
            <person name="Islam A."/>
            <person name="Islam S."/>
            <person name="Flora M.S."/>
            <person name="Rahman M."/>
            <person name="Ziaur R.M."/>
            <person name="Epstein J.H."/>
            <person name="Hassan M."/>
            <person name="Klassen M."/>
            <person name="Woodard K."/>
            <person name="Webb A."/>
            <person name="Webby R.J."/>
            <person name="El Zowalaty M.E."/>
        </authorList>
    </citation>
    <scope>NUCLEOTIDE SEQUENCE</scope>
    <source>
        <strain evidence="2">Pbs1</strain>
        <strain evidence="1">Pbs3</strain>
    </source>
</reference>
<comment type="caution">
    <text evidence="1">The sequence shown here is derived from an EMBL/GenBank/DDBJ whole genome shotgun (WGS) entry which is preliminary data.</text>
</comment>
<evidence type="ECO:0000313" key="4">
    <source>
        <dbReference type="Proteomes" id="UP001160483"/>
    </source>
</evidence>
<evidence type="ECO:0000313" key="3">
    <source>
        <dbReference type="Proteomes" id="UP001158986"/>
    </source>
</evidence>
<gene>
    <name evidence="2" type="ORF">PBS001_LOCUS5977</name>
    <name evidence="1" type="ORF">PBS003_LOCUS4286</name>
</gene>
<evidence type="ECO:0000313" key="1">
    <source>
        <dbReference type="EMBL" id="CAH0477541.1"/>
    </source>
</evidence>
<proteinExistence type="predicted"/>
<sequence length="118" mass="13269">MTNHKDCSGFGISKAEWNVATDRSCSTTIGRQLMRVISFDICSAFEIALEYDGFNAQHCTGLMTSTTTPLGWQTLFPPLAGGFVCRSEDDILVRSISCFRYEKARFLHPTLRPLYFNS</sequence>
<protein>
    <submittedName>
        <fullName evidence="1">Uncharacterized protein</fullName>
    </submittedName>
</protein>
<evidence type="ECO:0000313" key="2">
    <source>
        <dbReference type="EMBL" id="CAH0519450.1"/>
    </source>
</evidence>
<dbReference type="AlphaFoldDB" id="A0AAU9L126"/>
<keyword evidence="3" id="KW-1185">Reference proteome</keyword>
<dbReference type="Proteomes" id="UP001160483">
    <property type="component" value="Unassembled WGS sequence"/>
</dbReference>
<dbReference type="EMBL" id="CAKLCB010000297">
    <property type="protein sequence ID" value="CAH0519450.1"/>
    <property type="molecule type" value="Genomic_DNA"/>
</dbReference>
<organism evidence="1 4">
    <name type="scientific">Peronospora belbahrii</name>
    <dbReference type="NCBI Taxonomy" id="622444"/>
    <lineage>
        <taxon>Eukaryota</taxon>
        <taxon>Sar</taxon>
        <taxon>Stramenopiles</taxon>
        <taxon>Oomycota</taxon>
        <taxon>Peronosporomycetes</taxon>
        <taxon>Peronosporales</taxon>
        <taxon>Peronosporaceae</taxon>
        <taxon>Peronospora</taxon>
    </lineage>
</organism>
<accession>A0AAU9L126</accession>